<organism evidence="1 2">
    <name type="scientific">Arachnia propionica</name>
    <dbReference type="NCBI Taxonomy" id="1750"/>
    <lineage>
        <taxon>Bacteria</taxon>
        <taxon>Bacillati</taxon>
        <taxon>Actinomycetota</taxon>
        <taxon>Actinomycetes</taxon>
        <taxon>Propionibacteriales</taxon>
        <taxon>Propionibacteriaceae</taxon>
        <taxon>Arachnia</taxon>
    </lineage>
</organism>
<comment type="caution">
    <text evidence="1">The sequence shown here is derived from an EMBL/GenBank/DDBJ whole genome shotgun (WGS) entry which is preliminary data.</text>
</comment>
<reference evidence="1 2" key="1">
    <citation type="submission" date="2018-11" db="EMBL/GenBank/DDBJ databases">
        <title>Genomes From Bacteria Associated with the Canine Oral Cavity: a Test Case for Automated Genome-Based Taxonomic Assignment.</title>
        <authorList>
            <person name="Coil D.A."/>
            <person name="Jospin G."/>
            <person name="Darling A.E."/>
            <person name="Wallis C."/>
            <person name="Davis I.J."/>
            <person name="Harris S."/>
            <person name="Eisen J.A."/>
            <person name="Holcombe L.J."/>
            <person name="O'Flynn C."/>
        </authorList>
    </citation>
    <scope>NUCLEOTIDE SEQUENCE [LARGE SCALE GENOMIC DNA]</scope>
    <source>
        <strain evidence="1 2">OH887_COT-365</strain>
    </source>
</reference>
<dbReference type="RefSeq" id="WP_124845775.1">
    <property type="nucleotide sequence ID" value="NZ_RQZG01000019.1"/>
</dbReference>
<dbReference type="EMBL" id="RQZG01000019">
    <property type="protein sequence ID" value="RRD03498.1"/>
    <property type="molecule type" value="Genomic_DNA"/>
</dbReference>
<proteinExistence type="predicted"/>
<evidence type="ECO:0000313" key="1">
    <source>
        <dbReference type="EMBL" id="RRD03498.1"/>
    </source>
</evidence>
<name>A0A3P1T2L0_9ACTN</name>
<dbReference type="AlphaFoldDB" id="A0A3P1T2L0"/>
<sequence length="151" mass="17396">MSGHGGPTPEERLEELRADAVEELARIDRDRETVRLIGLGWDDQRIAERLGRRLGVVRSIRDQVARGEKVRPLSPRELGLRRTVGEISTQEMMEQLRAWPYTFGELHYDFYDGGSWDEVIGLRAVGHITREECAELRTFADRLRPADEQPE</sequence>
<gene>
    <name evidence="1" type="ORF">EII34_13925</name>
</gene>
<dbReference type="Proteomes" id="UP000280819">
    <property type="component" value="Unassembled WGS sequence"/>
</dbReference>
<evidence type="ECO:0000313" key="2">
    <source>
        <dbReference type="Proteomes" id="UP000280819"/>
    </source>
</evidence>
<accession>A0A3P1T2L0</accession>
<dbReference type="OrthoDB" id="4947294at2"/>
<protein>
    <submittedName>
        <fullName evidence="1">Uncharacterized protein</fullName>
    </submittedName>
</protein>